<accession>A0ABP7CK58</accession>
<dbReference type="PANTHER" id="PTHR23530:SF1">
    <property type="entry name" value="PERMEASE, MAJOR FACILITATOR SUPERFAMILY-RELATED"/>
    <property type="match status" value="1"/>
</dbReference>
<sequence length="426" mass="45315">MLRLLRRPLREADATSTFYVLTAVAAFAFALCFTLNLVFQYRVVGLDPFQMVLVGTVLEATCFLFEVPTGIVADLYSRRVSVLIGFFLIGAGFAFEGIVATFAAAVIGNVVWGIGYTFTSGALQAWITDEVGEESVGPVFTRETQIDLTFSIVGTLAAGALGLLGLRAPVIAAGVTLMVLAVGLWAVMPERHFHPTPRGDRETFGHMRDQLVSGLRIARSRQVVRVFLLVSLLVGLASEVFDRLWRVRVLDTFEMPAVFGGDEAIAFTVFALVGTVVSLVASLASGRWLPRRVVDEDPGLPVALAAMLQVVAVIGVALLGNLWLVLACVWLRGAAMAFSAPIESTWVNRNLDGSTRATVLSMNGQANAIGQVAGGPPLGALATRTSIPVALVVAAVVQAPTVLAFLRVRRAAGRPAGRPLEPSNEG</sequence>
<feature type="domain" description="Major facilitator superfamily (MFS) profile" evidence="6">
    <location>
        <begin position="1"/>
        <end position="412"/>
    </location>
</feature>
<evidence type="ECO:0000313" key="8">
    <source>
        <dbReference type="Proteomes" id="UP001501468"/>
    </source>
</evidence>
<name>A0ABP7CK58_9MICO</name>
<comment type="caution">
    <text evidence="7">The sequence shown here is derived from an EMBL/GenBank/DDBJ whole genome shotgun (WGS) entry which is preliminary data.</text>
</comment>
<feature type="transmembrane region" description="Helical" evidence="5">
    <location>
        <begin position="265"/>
        <end position="290"/>
    </location>
</feature>
<keyword evidence="4 5" id="KW-0472">Membrane</keyword>
<feature type="transmembrane region" description="Helical" evidence="5">
    <location>
        <begin position="51"/>
        <end position="73"/>
    </location>
</feature>
<dbReference type="PROSITE" id="PS50850">
    <property type="entry name" value="MFS"/>
    <property type="match status" value="1"/>
</dbReference>
<feature type="transmembrane region" description="Helical" evidence="5">
    <location>
        <begin position="80"/>
        <end position="104"/>
    </location>
</feature>
<protein>
    <submittedName>
        <fullName evidence="7">Tetracycline efflux MFS transporter TetA(P)</fullName>
    </submittedName>
</protein>
<dbReference type="Gene3D" id="1.20.1250.20">
    <property type="entry name" value="MFS general substrate transporter like domains"/>
    <property type="match status" value="1"/>
</dbReference>
<dbReference type="RefSeq" id="WP_344940308.1">
    <property type="nucleotide sequence ID" value="NZ_BAABDC010000001.1"/>
</dbReference>
<dbReference type="Pfam" id="PF07690">
    <property type="entry name" value="MFS_1"/>
    <property type="match status" value="1"/>
</dbReference>
<dbReference type="InterPro" id="IPR053160">
    <property type="entry name" value="MFS_DHA3_Transporter"/>
</dbReference>
<dbReference type="InterPro" id="IPR011701">
    <property type="entry name" value="MFS"/>
</dbReference>
<proteinExistence type="predicted"/>
<evidence type="ECO:0000256" key="4">
    <source>
        <dbReference type="ARBA" id="ARBA00023136"/>
    </source>
</evidence>
<organism evidence="7 8">
    <name type="scientific">Terrabacter ginsenosidimutans</name>
    <dbReference type="NCBI Taxonomy" id="490575"/>
    <lineage>
        <taxon>Bacteria</taxon>
        <taxon>Bacillati</taxon>
        <taxon>Actinomycetota</taxon>
        <taxon>Actinomycetes</taxon>
        <taxon>Micrococcales</taxon>
        <taxon>Intrasporangiaceae</taxon>
        <taxon>Terrabacter</taxon>
    </lineage>
</organism>
<feature type="transmembrane region" description="Helical" evidence="5">
    <location>
        <begin position="170"/>
        <end position="188"/>
    </location>
</feature>
<evidence type="ECO:0000313" key="7">
    <source>
        <dbReference type="EMBL" id="GAA3690091.1"/>
    </source>
</evidence>
<feature type="transmembrane region" description="Helical" evidence="5">
    <location>
        <begin position="226"/>
        <end position="245"/>
    </location>
</feature>
<keyword evidence="2 5" id="KW-0812">Transmembrane</keyword>
<evidence type="ECO:0000256" key="2">
    <source>
        <dbReference type="ARBA" id="ARBA00022692"/>
    </source>
</evidence>
<evidence type="ECO:0000256" key="3">
    <source>
        <dbReference type="ARBA" id="ARBA00022989"/>
    </source>
</evidence>
<comment type="subcellular location">
    <subcellularLocation>
        <location evidence="1">Cell membrane</location>
        <topology evidence="1">Multi-pass membrane protein</topology>
    </subcellularLocation>
</comment>
<dbReference type="EMBL" id="BAABDC010000001">
    <property type="protein sequence ID" value="GAA3690091.1"/>
    <property type="molecule type" value="Genomic_DNA"/>
</dbReference>
<feature type="transmembrane region" description="Helical" evidence="5">
    <location>
        <begin position="387"/>
        <end position="408"/>
    </location>
</feature>
<dbReference type="InterPro" id="IPR036259">
    <property type="entry name" value="MFS_trans_sf"/>
</dbReference>
<dbReference type="SUPFAM" id="SSF103473">
    <property type="entry name" value="MFS general substrate transporter"/>
    <property type="match status" value="1"/>
</dbReference>
<keyword evidence="3 5" id="KW-1133">Transmembrane helix</keyword>
<evidence type="ECO:0000259" key="6">
    <source>
        <dbReference type="PROSITE" id="PS50850"/>
    </source>
</evidence>
<dbReference type="Proteomes" id="UP001501468">
    <property type="component" value="Unassembled WGS sequence"/>
</dbReference>
<evidence type="ECO:0000256" key="1">
    <source>
        <dbReference type="ARBA" id="ARBA00004651"/>
    </source>
</evidence>
<gene>
    <name evidence="7" type="primary">tetA(P)</name>
    <name evidence="7" type="ORF">GCM10022399_02250</name>
</gene>
<feature type="transmembrane region" description="Helical" evidence="5">
    <location>
        <begin position="20"/>
        <end position="39"/>
    </location>
</feature>
<dbReference type="InterPro" id="IPR020846">
    <property type="entry name" value="MFS_dom"/>
</dbReference>
<feature type="transmembrane region" description="Helical" evidence="5">
    <location>
        <begin position="302"/>
        <end position="326"/>
    </location>
</feature>
<reference evidence="8" key="1">
    <citation type="journal article" date="2019" name="Int. J. Syst. Evol. Microbiol.">
        <title>The Global Catalogue of Microorganisms (GCM) 10K type strain sequencing project: providing services to taxonomists for standard genome sequencing and annotation.</title>
        <authorList>
            <consortium name="The Broad Institute Genomics Platform"/>
            <consortium name="The Broad Institute Genome Sequencing Center for Infectious Disease"/>
            <person name="Wu L."/>
            <person name="Ma J."/>
        </authorList>
    </citation>
    <scope>NUCLEOTIDE SEQUENCE [LARGE SCALE GENOMIC DNA]</scope>
    <source>
        <strain evidence="8">JCM 17125</strain>
    </source>
</reference>
<evidence type="ECO:0000256" key="5">
    <source>
        <dbReference type="SAM" id="Phobius"/>
    </source>
</evidence>
<keyword evidence="8" id="KW-1185">Reference proteome</keyword>
<dbReference type="CDD" id="cd06174">
    <property type="entry name" value="MFS"/>
    <property type="match status" value="1"/>
</dbReference>
<dbReference type="PANTHER" id="PTHR23530">
    <property type="entry name" value="TRANSPORT PROTEIN-RELATED"/>
    <property type="match status" value="1"/>
</dbReference>